<dbReference type="PROSITE" id="PS51891">
    <property type="entry name" value="CENP_V_GFA"/>
    <property type="match status" value="1"/>
</dbReference>
<dbReference type="RefSeq" id="WP_160383545.1">
    <property type="nucleotide sequence ID" value="NZ_WNXQ01000010.1"/>
</dbReference>
<dbReference type="GO" id="GO:0016846">
    <property type="term" value="F:carbon-sulfur lyase activity"/>
    <property type="evidence" value="ECO:0007669"/>
    <property type="project" value="InterPro"/>
</dbReference>
<name>A0A844WDP7_9RHOB</name>
<organism evidence="5 6">
    <name type="scientific">Pseudooceanicola pacificus</name>
    <dbReference type="NCBI Taxonomy" id="2676438"/>
    <lineage>
        <taxon>Bacteria</taxon>
        <taxon>Pseudomonadati</taxon>
        <taxon>Pseudomonadota</taxon>
        <taxon>Alphaproteobacteria</taxon>
        <taxon>Rhodobacterales</taxon>
        <taxon>Paracoccaceae</taxon>
        <taxon>Pseudooceanicola</taxon>
    </lineage>
</organism>
<evidence type="ECO:0000313" key="5">
    <source>
        <dbReference type="EMBL" id="MWB79328.1"/>
    </source>
</evidence>
<accession>A0A844WDP7</accession>
<dbReference type="Gene3D" id="3.90.1590.10">
    <property type="entry name" value="glutathione-dependent formaldehyde- activating enzyme (gfa)"/>
    <property type="match status" value="1"/>
</dbReference>
<feature type="domain" description="CENP-V/GFA" evidence="4">
    <location>
        <begin position="2"/>
        <end position="126"/>
    </location>
</feature>
<evidence type="ECO:0000256" key="2">
    <source>
        <dbReference type="ARBA" id="ARBA00022723"/>
    </source>
</evidence>
<keyword evidence="2" id="KW-0479">Metal-binding</keyword>
<dbReference type="Pfam" id="PF04828">
    <property type="entry name" value="GFA"/>
    <property type="match status" value="1"/>
</dbReference>
<keyword evidence="6" id="KW-1185">Reference proteome</keyword>
<reference evidence="5 6" key="1">
    <citation type="submission" date="2019-11" db="EMBL/GenBank/DDBJ databases">
        <title>Pseudooceanicola pacifica sp. nov., isolated from deep-sea sediment of the Pacific Ocean.</title>
        <authorList>
            <person name="Lyu L."/>
        </authorList>
    </citation>
    <scope>NUCLEOTIDE SEQUENCE [LARGE SCALE GENOMIC DNA]</scope>
    <source>
        <strain evidence="5 6">216_PA32_1</strain>
    </source>
</reference>
<dbReference type="InterPro" id="IPR006913">
    <property type="entry name" value="CENP-V/GFA"/>
</dbReference>
<gene>
    <name evidence="5" type="ORF">GLS40_14910</name>
</gene>
<dbReference type="AlphaFoldDB" id="A0A844WDP7"/>
<dbReference type="GO" id="GO:0046872">
    <property type="term" value="F:metal ion binding"/>
    <property type="evidence" value="ECO:0007669"/>
    <property type="project" value="UniProtKB-KW"/>
</dbReference>
<dbReference type="EMBL" id="WNXQ01000010">
    <property type="protein sequence ID" value="MWB79328.1"/>
    <property type="molecule type" value="Genomic_DNA"/>
</dbReference>
<evidence type="ECO:0000256" key="3">
    <source>
        <dbReference type="ARBA" id="ARBA00022833"/>
    </source>
</evidence>
<keyword evidence="3" id="KW-0862">Zinc</keyword>
<dbReference type="SUPFAM" id="SSF51316">
    <property type="entry name" value="Mss4-like"/>
    <property type="match status" value="1"/>
</dbReference>
<dbReference type="InterPro" id="IPR011057">
    <property type="entry name" value="Mss4-like_sf"/>
</dbReference>
<proteinExistence type="inferred from homology"/>
<evidence type="ECO:0000256" key="1">
    <source>
        <dbReference type="ARBA" id="ARBA00005495"/>
    </source>
</evidence>
<evidence type="ECO:0000313" key="6">
    <source>
        <dbReference type="Proteomes" id="UP000443843"/>
    </source>
</evidence>
<dbReference type="Proteomes" id="UP000443843">
    <property type="component" value="Unassembled WGS sequence"/>
</dbReference>
<comment type="similarity">
    <text evidence="1">Belongs to the Gfa family.</text>
</comment>
<evidence type="ECO:0000259" key="4">
    <source>
        <dbReference type="PROSITE" id="PS51891"/>
    </source>
</evidence>
<comment type="caution">
    <text evidence="5">The sequence shown here is derived from an EMBL/GenBank/DDBJ whole genome shotgun (WGS) entry which is preliminary data.</text>
</comment>
<sequence>MIEGRCLCGAVQVRAERLSDGMSACFCTNCTRWGGGLQLALKSLGGVEVTGPVKVYRAVPFAERAWCDTCGSSLWLKDDDGPHEFCPGLFPNAAGAGLSHIVYADRMPDGLDFANVTDRVSAAEYERDNPFVPEGDMP</sequence>
<protein>
    <submittedName>
        <fullName evidence="5">GFA family protein</fullName>
    </submittedName>
</protein>